<keyword evidence="3" id="KW-1185">Reference proteome</keyword>
<dbReference type="OrthoDB" id="9795622at2"/>
<proteinExistence type="predicted"/>
<dbReference type="RefSeq" id="WP_090829222.1">
    <property type="nucleotide sequence ID" value="NZ_FOBH01000011.1"/>
</dbReference>
<name>A0A1H7Q879_9PROT</name>
<organism evidence="2 3">
    <name type="scientific">Nitrosovibrio tenuis</name>
    <dbReference type="NCBI Taxonomy" id="1233"/>
    <lineage>
        <taxon>Bacteria</taxon>
        <taxon>Pseudomonadati</taxon>
        <taxon>Pseudomonadota</taxon>
        <taxon>Betaproteobacteria</taxon>
        <taxon>Nitrosomonadales</taxon>
        <taxon>Nitrosomonadaceae</taxon>
        <taxon>Nitrosovibrio</taxon>
    </lineage>
</organism>
<dbReference type="PANTHER" id="PTHR46211">
    <property type="entry name" value="GLYCEROPHOSPHORYL DIESTER PHOSPHODIESTERASE"/>
    <property type="match status" value="1"/>
</dbReference>
<dbReference type="Proteomes" id="UP000198620">
    <property type="component" value="Unassembled WGS sequence"/>
</dbReference>
<reference evidence="2 3" key="1">
    <citation type="submission" date="2016-10" db="EMBL/GenBank/DDBJ databases">
        <authorList>
            <person name="de Groot N.N."/>
        </authorList>
    </citation>
    <scope>NUCLEOTIDE SEQUENCE [LARGE SCALE GENOMIC DNA]</scope>
    <source>
        <strain evidence="2 3">Nv1</strain>
    </source>
</reference>
<feature type="domain" description="GP-PDE" evidence="1">
    <location>
        <begin position="1"/>
        <end position="220"/>
    </location>
</feature>
<dbReference type="SUPFAM" id="SSF51695">
    <property type="entry name" value="PLC-like phosphodiesterases"/>
    <property type="match status" value="1"/>
</dbReference>
<evidence type="ECO:0000313" key="2">
    <source>
        <dbReference type="EMBL" id="SEL44371.1"/>
    </source>
</evidence>
<dbReference type="AlphaFoldDB" id="A0A1H7Q879"/>
<dbReference type="InterPro" id="IPR030395">
    <property type="entry name" value="GP_PDE_dom"/>
</dbReference>
<evidence type="ECO:0000313" key="3">
    <source>
        <dbReference type="Proteomes" id="UP000198620"/>
    </source>
</evidence>
<dbReference type="GO" id="GO:0008081">
    <property type="term" value="F:phosphoric diester hydrolase activity"/>
    <property type="evidence" value="ECO:0007669"/>
    <property type="project" value="InterPro"/>
</dbReference>
<dbReference type="Pfam" id="PF03009">
    <property type="entry name" value="GDPD"/>
    <property type="match status" value="1"/>
</dbReference>
<sequence length="220" mass="24074">MLILAHRGYHAAVPENTLAAFEAAVTVGANGIETDVRISRDGLPILIHDRVAPSGEAVANLTRAEIEQILGHEIPTLDEALESFPDILWNIEIKSSATLSSVISVIKKHQARHRIIITSFCHDLVAVCASLLKVNCGFLLAHRPRTLDSLLADFNANGNPRINHIVWDYEVLDGVLLKQAAENGFRNFVYGPVTKTEHDNCRELGVDGVITDYPLLAQTA</sequence>
<accession>A0A1H7Q879</accession>
<dbReference type="PANTHER" id="PTHR46211:SF1">
    <property type="entry name" value="GLYCEROPHOSPHODIESTER PHOSPHODIESTERASE, CYTOPLASMIC"/>
    <property type="match status" value="1"/>
</dbReference>
<dbReference type="CDD" id="cd08556">
    <property type="entry name" value="GDPD"/>
    <property type="match status" value="1"/>
</dbReference>
<dbReference type="PROSITE" id="PS51704">
    <property type="entry name" value="GP_PDE"/>
    <property type="match status" value="1"/>
</dbReference>
<dbReference type="STRING" id="1233.SAMN05216387_11133"/>
<dbReference type="InterPro" id="IPR017946">
    <property type="entry name" value="PLC-like_Pdiesterase_TIM-brl"/>
</dbReference>
<dbReference type="GO" id="GO:0006629">
    <property type="term" value="P:lipid metabolic process"/>
    <property type="evidence" value="ECO:0007669"/>
    <property type="project" value="InterPro"/>
</dbReference>
<evidence type="ECO:0000259" key="1">
    <source>
        <dbReference type="PROSITE" id="PS51704"/>
    </source>
</evidence>
<dbReference type="Gene3D" id="3.20.20.190">
    <property type="entry name" value="Phosphatidylinositol (PI) phosphodiesterase"/>
    <property type="match status" value="1"/>
</dbReference>
<dbReference type="EMBL" id="FOBH01000011">
    <property type="protein sequence ID" value="SEL44371.1"/>
    <property type="molecule type" value="Genomic_DNA"/>
</dbReference>
<gene>
    <name evidence="2" type="ORF">SAMN05216387_11133</name>
</gene>
<protein>
    <submittedName>
        <fullName evidence="2">Glycerophosphoryl diester phosphodiesterase</fullName>
    </submittedName>
</protein>